<evidence type="ECO:0000256" key="1">
    <source>
        <dbReference type="ARBA" id="ARBA00022741"/>
    </source>
</evidence>
<dbReference type="Proteomes" id="UP000502260">
    <property type="component" value="Chromosome"/>
</dbReference>
<keyword evidence="2" id="KW-0067">ATP-binding</keyword>
<gene>
    <name evidence="4" type="ORF">SKTS_09140</name>
</gene>
<feature type="domain" description="Zeta toxin" evidence="3">
    <location>
        <begin position="3"/>
        <end position="147"/>
    </location>
</feature>
<evidence type="ECO:0000313" key="4">
    <source>
        <dbReference type="EMBL" id="BCB26028.1"/>
    </source>
</evidence>
<evidence type="ECO:0000259" key="3">
    <source>
        <dbReference type="Pfam" id="PF06414"/>
    </source>
</evidence>
<dbReference type="SUPFAM" id="SSF52540">
    <property type="entry name" value="P-loop containing nucleoside triphosphate hydrolases"/>
    <property type="match status" value="1"/>
</dbReference>
<evidence type="ECO:0000313" key="5">
    <source>
        <dbReference type="Proteomes" id="UP000502260"/>
    </source>
</evidence>
<dbReference type="PANTHER" id="PTHR39206">
    <property type="entry name" value="SLL8004 PROTEIN"/>
    <property type="match status" value="1"/>
</dbReference>
<keyword evidence="5" id="KW-1185">Reference proteome</keyword>
<dbReference type="InterPro" id="IPR027417">
    <property type="entry name" value="P-loop_NTPase"/>
</dbReference>
<dbReference type="PANTHER" id="PTHR39206:SF1">
    <property type="entry name" value="SLL8004 PROTEIN"/>
    <property type="match status" value="1"/>
</dbReference>
<dbReference type="EMBL" id="AP022853">
    <property type="protein sequence ID" value="BCB26028.1"/>
    <property type="molecule type" value="Genomic_DNA"/>
</dbReference>
<dbReference type="KEGG" id="slac:SKTS_09140"/>
<reference evidence="5" key="1">
    <citation type="submission" date="2020-03" db="EMBL/GenBank/DDBJ databases">
        <title>Complete genome sequence of sulfur-oxidizing bacterium skT11.</title>
        <authorList>
            <person name="Kanda M."/>
            <person name="Kojima H."/>
            <person name="Fukui M."/>
        </authorList>
    </citation>
    <scope>NUCLEOTIDE SEQUENCE [LARGE SCALE GENOMIC DNA]</scope>
    <source>
        <strain evidence="5">skT11</strain>
    </source>
</reference>
<dbReference type="Gene3D" id="3.40.50.300">
    <property type="entry name" value="P-loop containing nucleotide triphosphate hydrolases"/>
    <property type="match status" value="1"/>
</dbReference>
<name>A0A6F8V8L3_9PROT</name>
<sequence>MDTNPRVIIIAGPNGAGKTTFAREFLPQEAQLPVFINADLIAAGLSPFKPEVAAIQAGRIMLAEIAEKSAKRESFAFETTLSGHGYARHIPEWRKAGYRVELFFLSLDSPETAIARVRNRVAQGGHDVPETTIRRRFSGGIENFHSIYKPLVDAWLFYDNSGNEPIPLDWSES</sequence>
<proteinExistence type="predicted"/>
<evidence type="ECO:0000256" key="2">
    <source>
        <dbReference type="ARBA" id="ARBA00022840"/>
    </source>
</evidence>
<dbReference type="InterPro" id="IPR010488">
    <property type="entry name" value="Zeta_toxin_domain"/>
</dbReference>
<dbReference type="Pfam" id="PF06414">
    <property type="entry name" value="Zeta_toxin"/>
    <property type="match status" value="1"/>
</dbReference>
<organism evidence="4 5">
    <name type="scientific">Sulfurimicrobium lacus</name>
    <dbReference type="NCBI Taxonomy" id="2715678"/>
    <lineage>
        <taxon>Bacteria</taxon>
        <taxon>Pseudomonadati</taxon>
        <taxon>Pseudomonadota</taxon>
        <taxon>Betaproteobacteria</taxon>
        <taxon>Nitrosomonadales</taxon>
        <taxon>Sulfuricellaceae</taxon>
        <taxon>Sulfurimicrobium</taxon>
    </lineage>
</organism>
<dbReference type="GO" id="GO:0016301">
    <property type="term" value="F:kinase activity"/>
    <property type="evidence" value="ECO:0007669"/>
    <property type="project" value="InterPro"/>
</dbReference>
<protein>
    <recommendedName>
        <fullName evidence="3">Zeta toxin domain-containing protein</fullName>
    </recommendedName>
</protein>
<keyword evidence="1" id="KW-0547">Nucleotide-binding</keyword>
<dbReference type="GO" id="GO:0005524">
    <property type="term" value="F:ATP binding"/>
    <property type="evidence" value="ECO:0007669"/>
    <property type="project" value="UniProtKB-KW"/>
</dbReference>
<dbReference type="AlphaFoldDB" id="A0A6F8V8L3"/>
<accession>A0A6F8V8L3</accession>